<feature type="transmembrane region" description="Helical" evidence="10">
    <location>
        <begin position="327"/>
        <end position="354"/>
    </location>
</feature>
<evidence type="ECO:0000256" key="10">
    <source>
        <dbReference type="SAM" id="Phobius"/>
    </source>
</evidence>
<reference evidence="14 15" key="1">
    <citation type="submission" date="2024-02" db="EMBL/GenBank/DDBJ databases">
        <authorList>
            <person name="Vignale AGUSTIN F."/>
            <person name="Sosa J E."/>
            <person name="Modenutti C."/>
        </authorList>
    </citation>
    <scope>NUCLEOTIDE SEQUENCE [LARGE SCALE GENOMIC DNA]</scope>
</reference>
<keyword evidence="6 10" id="KW-1133">Transmembrane helix</keyword>
<dbReference type="InterPro" id="IPR045122">
    <property type="entry name" value="Csc1-like"/>
</dbReference>
<evidence type="ECO:0000256" key="8">
    <source>
        <dbReference type="ARBA" id="ARBA00023136"/>
    </source>
</evidence>
<evidence type="ECO:0000313" key="14">
    <source>
        <dbReference type="EMBL" id="CAK9175844.1"/>
    </source>
</evidence>
<dbReference type="InterPro" id="IPR027815">
    <property type="entry name" value="CSC1/OSCA1-like_cyt"/>
</dbReference>
<evidence type="ECO:0000256" key="4">
    <source>
        <dbReference type="ARBA" id="ARBA00022692"/>
    </source>
</evidence>
<dbReference type="GO" id="GO:0034220">
    <property type="term" value="P:monoatomic ion transmembrane transport"/>
    <property type="evidence" value="ECO:0007669"/>
    <property type="project" value="UniProtKB-KW"/>
</dbReference>
<keyword evidence="8 10" id="KW-0472">Membrane</keyword>
<keyword evidence="4 10" id="KW-0812">Transmembrane</keyword>
<organism evidence="14 15">
    <name type="scientific">Ilex paraguariensis</name>
    <name type="common">yerba mate</name>
    <dbReference type="NCBI Taxonomy" id="185542"/>
    <lineage>
        <taxon>Eukaryota</taxon>
        <taxon>Viridiplantae</taxon>
        <taxon>Streptophyta</taxon>
        <taxon>Embryophyta</taxon>
        <taxon>Tracheophyta</taxon>
        <taxon>Spermatophyta</taxon>
        <taxon>Magnoliopsida</taxon>
        <taxon>eudicotyledons</taxon>
        <taxon>Gunneridae</taxon>
        <taxon>Pentapetalae</taxon>
        <taxon>asterids</taxon>
        <taxon>campanulids</taxon>
        <taxon>Aquifoliales</taxon>
        <taxon>Aquifoliaceae</taxon>
        <taxon>Ilex</taxon>
    </lineage>
</organism>
<dbReference type="Proteomes" id="UP001642360">
    <property type="component" value="Unassembled WGS sequence"/>
</dbReference>
<dbReference type="InterPro" id="IPR032880">
    <property type="entry name" value="CSC1/OSCA1-like_N"/>
</dbReference>
<accession>A0ABC8U6D3</accession>
<feature type="transmembrane region" description="Helical" evidence="10">
    <location>
        <begin position="375"/>
        <end position="394"/>
    </location>
</feature>
<evidence type="ECO:0000256" key="2">
    <source>
        <dbReference type="ARBA" id="ARBA00007779"/>
    </source>
</evidence>
<feature type="transmembrane region" description="Helical" evidence="10">
    <location>
        <begin position="283"/>
        <end position="307"/>
    </location>
</feature>
<protein>
    <submittedName>
        <fullName evidence="14">Uncharacterized protein</fullName>
    </submittedName>
</protein>
<evidence type="ECO:0000256" key="9">
    <source>
        <dbReference type="ARBA" id="ARBA00023303"/>
    </source>
</evidence>
<evidence type="ECO:0000256" key="7">
    <source>
        <dbReference type="ARBA" id="ARBA00023065"/>
    </source>
</evidence>
<keyword evidence="3" id="KW-0813">Transport</keyword>
<keyword evidence="9" id="KW-0407">Ion channel</keyword>
<dbReference type="AlphaFoldDB" id="A0ABC8U6D3"/>
<dbReference type="EMBL" id="CAUOFW020006724">
    <property type="protein sequence ID" value="CAK9175844.1"/>
    <property type="molecule type" value="Genomic_DNA"/>
</dbReference>
<name>A0ABC8U6D3_9AQUA</name>
<feature type="domain" description="CSC1/OSCA1-like 7TM region" evidence="11">
    <location>
        <begin position="281"/>
        <end position="553"/>
    </location>
</feature>
<dbReference type="Pfam" id="PF13967">
    <property type="entry name" value="RSN1_TM"/>
    <property type="match status" value="1"/>
</dbReference>
<proteinExistence type="inferred from homology"/>
<dbReference type="PANTHER" id="PTHR13018">
    <property type="entry name" value="PROBABLE MEMBRANE PROTEIN DUF221-RELATED"/>
    <property type="match status" value="1"/>
</dbReference>
<dbReference type="GO" id="GO:0016020">
    <property type="term" value="C:membrane"/>
    <property type="evidence" value="ECO:0007669"/>
    <property type="project" value="UniProtKB-SubCell"/>
</dbReference>
<evidence type="ECO:0000259" key="12">
    <source>
        <dbReference type="Pfam" id="PF13967"/>
    </source>
</evidence>
<dbReference type="InterPro" id="IPR003864">
    <property type="entry name" value="CSC1/OSCA1-like_7TM"/>
</dbReference>
<evidence type="ECO:0000256" key="5">
    <source>
        <dbReference type="ARBA" id="ARBA00022837"/>
    </source>
</evidence>
<dbReference type="Pfam" id="PF14703">
    <property type="entry name" value="PHM7_cyt"/>
    <property type="match status" value="1"/>
</dbReference>
<evidence type="ECO:0000259" key="13">
    <source>
        <dbReference type="Pfam" id="PF14703"/>
    </source>
</evidence>
<keyword evidence="15" id="KW-1185">Reference proteome</keyword>
<comment type="subcellular location">
    <subcellularLocation>
        <location evidence="1">Membrane</location>
        <topology evidence="1">Multi-pass membrane protein</topology>
    </subcellularLocation>
</comment>
<sequence length="669" mass="75820">MASLQDISVSAAFNILSALAFLVAFAMLRLQPFNDRVYFPKWYLKGIRASPTSAGAFVKKFVNLDFKMYIKFLNWMPAALRMPEPELIEHAGLDSAVYIRIYLLGFWAHLVMEYIFTFWTCYVLYKEYRIIANMRLHFLASANRRPDQFTVLVRNVPPDPDESVSEHVEHFFCVNHPDHYLTHQTGFCGLWGTTVDAIDYYTAEIDKLSEEEAEERQRVISDPKAIVPTAFVSFKSRWGAAVCAQTQPSSNPTIWLTEWAPEPRDVYWDNLAIPYVELTVRRLLMAVALFFLTFFFMIPIAFVQSIANIDGIKKVLPFLKPVIEMKVVKSFIQGFLPGLALKIFLILLPTIIMTMSKIEGFTSLSSLERRSAAKFHLFVLVNVFLGSIITGAAFEQLHTFINQPPTEIPKIIGVTIPMKATFFITYIMVDGWAGIAAEILRVVPLVMFHLKNTFLVKTETDREQAMDAGSLGFASSEPRIQLYFLLGLVYSAVTPILLPFIIIFFAFAFLVFRHQIINVYDQKYESGAAFWPDVHRRIIIGLIISQLLLMGLLGTKNADQSTPFLIALPVLTIWFHMFCKGRFESAFVKFPLQDAMVKDTLERATEPNLNLKSYLQDAYVHPVFKGGEIEGPAAIADEEDNLLVATKRTSRMGSKAVSDGSPDAGSLRY</sequence>
<feature type="transmembrane region" description="Helical" evidence="10">
    <location>
        <begin position="101"/>
        <end position="125"/>
    </location>
</feature>
<evidence type="ECO:0000256" key="6">
    <source>
        <dbReference type="ARBA" id="ARBA00022989"/>
    </source>
</evidence>
<keyword evidence="7" id="KW-0406">Ion transport</keyword>
<feature type="transmembrane region" description="Helical" evidence="10">
    <location>
        <begin position="534"/>
        <end position="555"/>
    </location>
</feature>
<dbReference type="Pfam" id="PF02714">
    <property type="entry name" value="RSN1_7TM"/>
    <property type="match status" value="1"/>
</dbReference>
<evidence type="ECO:0000256" key="3">
    <source>
        <dbReference type="ARBA" id="ARBA00022448"/>
    </source>
</evidence>
<feature type="transmembrane region" description="Helical" evidence="10">
    <location>
        <begin position="7"/>
        <end position="28"/>
    </location>
</feature>
<evidence type="ECO:0000313" key="15">
    <source>
        <dbReference type="Proteomes" id="UP001642360"/>
    </source>
</evidence>
<comment type="similarity">
    <text evidence="2">Belongs to the CSC1 (TC 1.A.17) family.</text>
</comment>
<gene>
    <name evidence="14" type="ORF">ILEXP_LOCUS45670</name>
</gene>
<feature type="domain" description="CSC1/OSCA1-like N-terminal transmembrane" evidence="12">
    <location>
        <begin position="8"/>
        <end position="105"/>
    </location>
</feature>
<dbReference type="PANTHER" id="PTHR13018:SF96">
    <property type="entry name" value="OS05G0393800 PROTEIN"/>
    <property type="match status" value="1"/>
</dbReference>
<evidence type="ECO:0000256" key="1">
    <source>
        <dbReference type="ARBA" id="ARBA00004141"/>
    </source>
</evidence>
<comment type="caution">
    <text evidence="14">The sequence shown here is derived from an EMBL/GenBank/DDBJ whole genome shotgun (WGS) entry which is preliminary data.</text>
</comment>
<feature type="transmembrane region" description="Helical" evidence="10">
    <location>
        <begin position="480"/>
        <end position="513"/>
    </location>
</feature>
<evidence type="ECO:0000259" key="11">
    <source>
        <dbReference type="Pfam" id="PF02714"/>
    </source>
</evidence>
<feature type="transmembrane region" description="Helical" evidence="10">
    <location>
        <begin position="561"/>
        <end position="579"/>
    </location>
</feature>
<feature type="domain" description="CSC1/OSCA1-like cytosolic" evidence="13">
    <location>
        <begin position="182"/>
        <end position="270"/>
    </location>
</feature>
<keyword evidence="5" id="KW-0106">Calcium</keyword>